<evidence type="ECO:0000313" key="2">
    <source>
        <dbReference type="Proteomes" id="UP000593576"/>
    </source>
</evidence>
<gene>
    <name evidence="1" type="ORF">Goshw_015831</name>
</gene>
<organism evidence="1 2">
    <name type="scientific">Gossypium schwendimanii</name>
    <name type="common">Cotton</name>
    <dbReference type="NCBI Taxonomy" id="34291"/>
    <lineage>
        <taxon>Eukaryota</taxon>
        <taxon>Viridiplantae</taxon>
        <taxon>Streptophyta</taxon>
        <taxon>Embryophyta</taxon>
        <taxon>Tracheophyta</taxon>
        <taxon>Spermatophyta</taxon>
        <taxon>Magnoliopsida</taxon>
        <taxon>eudicotyledons</taxon>
        <taxon>Gunneridae</taxon>
        <taxon>Pentapetalae</taxon>
        <taxon>rosids</taxon>
        <taxon>malvids</taxon>
        <taxon>Malvales</taxon>
        <taxon>Malvaceae</taxon>
        <taxon>Malvoideae</taxon>
        <taxon>Gossypium</taxon>
    </lineage>
</organism>
<proteinExistence type="predicted"/>
<accession>A0A7J9L3N1</accession>
<dbReference type="EMBL" id="JABFAF010000004">
    <property type="protein sequence ID" value="MBA0853288.1"/>
    <property type="molecule type" value="Genomic_DNA"/>
</dbReference>
<comment type="caution">
    <text evidence="1">The sequence shown here is derived from an EMBL/GenBank/DDBJ whole genome shotgun (WGS) entry which is preliminary data.</text>
</comment>
<dbReference type="Proteomes" id="UP000593576">
    <property type="component" value="Unassembled WGS sequence"/>
</dbReference>
<dbReference type="AlphaFoldDB" id="A0A7J9L3N1"/>
<reference evidence="1 2" key="1">
    <citation type="journal article" date="2019" name="Genome Biol. Evol.">
        <title>Insights into the evolution of the New World diploid cottons (Gossypium, subgenus Houzingenia) based on genome sequencing.</title>
        <authorList>
            <person name="Grover C.E."/>
            <person name="Arick M.A. 2nd"/>
            <person name="Thrash A."/>
            <person name="Conover J.L."/>
            <person name="Sanders W.S."/>
            <person name="Peterson D.G."/>
            <person name="Frelichowski J.E."/>
            <person name="Scheffler J.A."/>
            <person name="Scheffler B.E."/>
            <person name="Wendel J.F."/>
        </authorList>
    </citation>
    <scope>NUCLEOTIDE SEQUENCE [LARGE SCALE GENOMIC DNA]</scope>
    <source>
        <strain evidence="1">1</strain>
        <tissue evidence="1">Leaf</tissue>
    </source>
</reference>
<keyword evidence="2" id="KW-1185">Reference proteome</keyword>
<dbReference type="OrthoDB" id="10384412at2759"/>
<protein>
    <submittedName>
        <fullName evidence="1">Uncharacterized protein</fullName>
    </submittedName>
</protein>
<name>A0A7J9L3N1_GOSSC</name>
<sequence length="68" mass="7976">MPIKKCPRFGPTSSSSGQTISFIVCFRDDHNSYLFDNYFSKHTVNFSRTLYLRFLAKINFQFLETLAK</sequence>
<evidence type="ECO:0000313" key="1">
    <source>
        <dbReference type="EMBL" id="MBA0853288.1"/>
    </source>
</evidence>